<feature type="transmembrane region" description="Helical" evidence="5">
    <location>
        <begin position="187"/>
        <end position="205"/>
    </location>
</feature>
<dbReference type="Pfam" id="PF01699">
    <property type="entry name" value="Na_Ca_ex"/>
    <property type="match status" value="2"/>
</dbReference>
<name>A0A5P8M764_9LACO</name>
<dbReference type="InterPro" id="IPR004481">
    <property type="entry name" value="K/Na/Ca-exchanger"/>
</dbReference>
<comment type="subcellular location">
    <subcellularLocation>
        <location evidence="1">Membrane</location>
        <topology evidence="1">Multi-pass membrane protein</topology>
    </subcellularLocation>
</comment>
<feature type="transmembrane region" description="Helical" evidence="5">
    <location>
        <begin position="138"/>
        <end position="158"/>
    </location>
</feature>
<protein>
    <submittedName>
        <fullName evidence="7">Sodium:calcium antiporter</fullName>
    </submittedName>
</protein>
<evidence type="ECO:0000256" key="5">
    <source>
        <dbReference type="SAM" id="Phobius"/>
    </source>
</evidence>
<dbReference type="GO" id="GO:0005262">
    <property type="term" value="F:calcium channel activity"/>
    <property type="evidence" value="ECO:0007669"/>
    <property type="project" value="TreeGrafter"/>
</dbReference>
<gene>
    <name evidence="7" type="ORF">D1010_13805</name>
</gene>
<feature type="transmembrane region" description="Helical" evidence="5">
    <location>
        <begin position="316"/>
        <end position="333"/>
    </location>
</feature>
<evidence type="ECO:0000313" key="8">
    <source>
        <dbReference type="Proteomes" id="UP000326779"/>
    </source>
</evidence>
<keyword evidence="3 5" id="KW-1133">Transmembrane helix</keyword>
<evidence type="ECO:0000259" key="6">
    <source>
        <dbReference type="Pfam" id="PF01699"/>
    </source>
</evidence>
<organism evidence="7 8">
    <name type="scientific">Schleiferilactobacillus harbinensis</name>
    <dbReference type="NCBI Taxonomy" id="304207"/>
    <lineage>
        <taxon>Bacteria</taxon>
        <taxon>Bacillati</taxon>
        <taxon>Bacillota</taxon>
        <taxon>Bacilli</taxon>
        <taxon>Lactobacillales</taxon>
        <taxon>Lactobacillaceae</taxon>
        <taxon>Schleiferilactobacillus</taxon>
    </lineage>
</organism>
<evidence type="ECO:0000256" key="2">
    <source>
        <dbReference type="ARBA" id="ARBA00022692"/>
    </source>
</evidence>
<feature type="domain" description="Sodium/calcium exchanger membrane region" evidence="6">
    <location>
        <begin position="187"/>
        <end position="330"/>
    </location>
</feature>
<dbReference type="EMBL" id="CP045143">
    <property type="protein sequence ID" value="QFR24362.1"/>
    <property type="molecule type" value="Genomic_DNA"/>
</dbReference>
<feature type="transmembrane region" description="Helical" evidence="5">
    <location>
        <begin position="284"/>
        <end position="304"/>
    </location>
</feature>
<feature type="transmembrane region" description="Helical" evidence="5">
    <location>
        <begin position="86"/>
        <end position="106"/>
    </location>
</feature>
<dbReference type="AlphaFoldDB" id="A0A5P8M764"/>
<dbReference type="GO" id="GO:0006874">
    <property type="term" value="P:intracellular calcium ion homeostasis"/>
    <property type="evidence" value="ECO:0007669"/>
    <property type="project" value="TreeGrafter"/>
</dbReference>
<dbReference type="InterPro" id="IPR044880">
    <property type="entry name" value="NCX_ion-bd_dom_sf"/>
</dbReference>
<dbReference type="RefSeq" id="WP_152261292.1">
    <property type="nucleotide sequence ID" value="NZ_CP045143.1"/>
</dbReference>
<keyword evidence="4 5" id="KW-0472">Membrane</keyword>
<keyword evidence="2 5" id="KW-0812">Transmembrane</keyword>
<dbReference type="InterPro" id="IPR004837">
    <property type="entry name" value="NaCa_Exmemb"/>
</dbReference>
<evidence type="ECO:0000256" key="4">
    <source>
        <dbReference type="ARBA" id="ARBA00023136"/>
    </source>
</evidence>
<feature type="transmembrane region" description="Helical" evidence="5">
    <location>
        <begin position="220"/>
        <end position="243"/>
    </location>
</feature>
<accession>A0A5P8M764</accession>
<reference evidence="7 8" key="1">
    <citation type="submission" date="2019-10" db="EMBL/GenBank/DDBJ databases">
        <title>The completed genome of Lactobacillus harbinensis M1.</title>
        <authorList>
            <person name="Zheng Y."/>
        </authorList>
    </citation>
    <scope>NUCLEOTIDE SEQUENCE [LARGE SCALE GENOMIC DNA]</scope>
    <source>
        <strain evidence="7 8">M1</strain>
    </source>
</reference>
<evidence type="ECO:0000256" key="1">
    <source>
        <dbReference type="ARBA" id="ARBA00004141"/>
    </source>
</evidence>
<feature type="transmembrane region" description="Helical" evidence="5">
    <location>
        <begin position="255"/>
        <end position="278"/>
    </location>
</feature>
<dbReference type="KEGG" id="lhb:D1010_13805"/>
<dbReference type="PANTHER" id="PTHR10846">
    <property type="entry name" value="SODIUM/POTASSIUM/CALCIUM EXCHANGER"/>
    <property type="match status" value="1"/>
</dbReference>
<dbReference type="PANTHER" id="PTHR10846:SF8">
    <property type="entry name" value="INNER MEMBRANE PROTEIN YRBG"/>
    <property type="match status" value="1"/>
</dbReference>
<feature type="transmembrane region" description="Helical" evidence="5">
    <location>
        <begin position="113"/>
        <end position="132"/>
    </location>
</feature>
<dbReference type="Proteomes" id="UP000326779">
    <property type="component" value="Chromosome"/>
</dbReference>
<dbReference type="GO" id="GO:0005886">
    <property type="term" value="C:plasma membrane"/>
    <property type="evidence" value="ECO:0007669"/>
    <property type="project" value="TreeGrafter"/>
</dbReference>
<proteinExistence type="predicted"/>
<sequence>MTAFITTLPMWGLVAIFLLTLVLLTRAADILVDHAIHLSQDAGISDVVIGATVVALGTTLAEVAIAVSAIFQGVTDFSVGNATGSVITNMSIVLGVGAIAGTIPVARHNLSRVQLLLTASLLLIFAACLTLMSGRGYIPRWVGIVFLLLIPAYLYLIIRQNNQDKKKTASTPVPAPPDKKTATWVRLLWIIGTGLVIAISANALVDASVEIAGRMHISDAIVSATVVALGTSFPELVTAYYAAKGGFGGLALGNIIGANVMNLLLVNGLTIAFSPATIYLPKVFYFVTFPMLLLVLLLVGWFIIDGSRDEIDNKEGIVLVAVYGLYVAAYIFVL</sequence>
<dbReference type="GO" id="GO:0008273">
    <property type="term" value="F:calcium, potassium:sodium antiporter activity"/>
    <property type="evidence" value="ECO:0007669"/>
    <property type="project" value="TreeGrafter"/>
</dbReference>
<evidence type="ECO:0000256" key="3">
    <source>
        <dbReference type="ARBA" id="ARBA00022989"/>
    </source>
</evidence>
<dbReference type="Gene3D" id="1.20.1420.30">
    <property type="entry name" value="NCX, central ion-binding region"/>
    <property type="match status" value="1"/>
</dbReference>
<feature type="domain" description="Sodium/calcium exchanger membrane region" evidence="6">
    <location>
        <begin position="14"/>
        <end position="158"/>
    </location>
</feature>
<evidence type="ECO:0000313" key="7">
    <source>
        <dbReference type="EMBL" id="QFR24362.1"/>
    </source>
</evidence>